<keyword evidence="5 8" id="KW-1133">Transmembrane helix</keyword>
<evidence type="ECO:0000256" key="5">
    <source>
        <dbReference type="ARBA" id="ARBA00022989"/>
    </source>
</evidence>
<comment type="caution">
    <text evidence="10">The sequence shown here is derived from an EMBL/GenBank/DDBJ whole genome shotgun (WGS) entry which is preliminary data.</text>
</comment>
<dbReference type="Pfam" id="PF05977">
    <property type="entry name" value="MFS_3"/>
    <property type="match status" value="1"/>
</dbReference>
<feature type="transmembrane region" description="Helical" evidence="8">
    <location>
        <begin position="420"/>
        <end position="444"/>
    </location>
</feature>
<dbReference type="SUPFAM" id="SSF103473">
    <property type="entry name" value="MFS general substrate transporter"/>
    <property type="match status" value="1"/>
</dbReference>
<proteinExistence type="predicted"/>
<feature type="transmembrane region" description="Helical" evidence="8">
    <location>
        <begin position="125"/>
        <end position="147"/>
    </location>
</feature>
<evidence type="ECO:0000256" key="6">
    <source>
        <dbReference type="ARBA" id="ARBA00023136"/>
    </source>
</evidence>
<dbReference type="InterPro" id="IPR010290">
    <property type="entry name" value="TM_effector"/>
</dbReference>
<feature type="compositionally biased region" description="Low complexity" evidence="7">
    <location>
        <begin position="19"/>
        <end position="34"/>
    </location>
</feature>
<feature type="region of interest" description="Disordered" evidence="7">
    <location>
        <begin position="1"/>
        <end position="41"/>
    </location>
</feature>
<evidence type="ECO:0000256" key="8">
    <source>
        <dbReference type="SAM" id="Phobius"/>
    </source>
</evidence>
<dbReference type="InterPro" id="IPR036259">
    <property type="entry name" value="MFS_trans_sf"/>
</dbReference>
<sequence>MSEDRSGLVAADGTGGGEPLPEALAGEATEPTGAAGDGSEGGRGWLARHAIDVRPLRHPAYRRMFIGSAVSFFGYQFTAVAVPVQMFALTHSSAWVGYLGVAGLVPLLIFALWGGAVADAFDRRLVLLASSLLMWASTLGLFAQGLFGLRSPALLLVLVAVQSVAFAVSAPTRSAIVPRLIPEHEVAAGNTLNYTMSNVGTVAGPLGAGLVLARFPVATAYAVDAVLFTVALWAALRLPAMAPERVDRTTSRMADVLFGLRYLATTPVLLLSFAVDIAAMTLALPRALFPQAATDRFGGVGAVGWLFSAIAIGSVVAGLTSGWIGRVRRQGIALVAAVVVWGLAVAAAGLAHSLWLAVILLAVGGAADLVSAVYRQTMLQTYAPDELRGRMQGVFTAVVAGGPRLGDLRAGLMAQGLGLTITWVGGGLAASVVAVALVVAFPALRRYTAR</sequence>
<evidence type="ECO:0000256" key="4">
    <source>
        <dbReference type="ARBA" id="ARBA00022692"/>
    </source>
</evidence>
<accession>A0ABX0Y4B1</accession>
<feature type="transmembrane region" description="Helical" evidence="8">
    <location>
        <begin position="191"/>
        <end position="212"/>
    </location>
</feature>
<feature type="domain" description="Major facilitator superfamily (MFS) profile" evidence="9">
    <location>
        <begin position="262"/>
        <end position="450"/>
    </location>
</feature>
<dbReference type="PROSITE" id="PS50850">
    <property type="entry name" value="MFS"/>
    <property type="match status" value="1"/>
</dbReference>
<dbReference type="InterPro" id="IPR020846">
    <property type="entry name" value="MFS_dom"/>
</dbReference>
<dbReference type="EMBL" id="JAATVY010000022">
    <property type="protein sequence ID" value="NJC72858.1"/>
    <property type="molecule type" value="Genomic_DNA"/>
</dbReference>
<evidence type="ECO:0000259" key="9">
    <source>
        <dbReference type="PROSITE" id="PS50850"/>
    </source>
</evidence>
<protein>
    <submittedName>
        <fullName evidence="10">MFS transporter</fullName>
    </submittedName>
</protein>
<feature type="transmembrane region" description="Helical" evidence="8">
    <location>
        <begin position="259"/>
        <end position="282"/>
    </location>
</feature>
<organism evidence="10 11">
    <name type="scientific">Planosporangium thailandense</name>
    <dbReference type="NCBI Taxonomy" id="765197"/>
    <lineage>
        <taxon>Bacteria</taxon>
        <taxon>Bacillati</taxon>
        <taxon>Actinomycetota</taxon>
        <taxon>Actinomycetes</taxon>
        <taxon>Micromonosporales</taxon>
        <taxon>Micromonosporaceae</taxon>
        <taxon>Planosporangium</taxon>
    </lineage>
</organism>
<evidence type="ECO:0000256" key="7">
    <source>
        <dbReference type="SAM" id="MobiDB-lite"/>
    </source>
</evidence>
<feature type="transmembrane region" description="Helical" evidence="8">
    <location>
        <begin position="302"/>
        <end position="324"/>
    </location>
</feature>
<keyword evidence="11" id="KW-1185">Reference proteome</keyword>
<feature type="transmembrane region" description="Helical" evidence="8">
    <location>
        <begin position="64"/>
        <end position="89"/>
    </location>
</feature>
<evidence type="ECO:0000256" key="3">
    <source>
        <dbReference type="ARBA" id="ARBA00022475"/>
    </source>
</evidence>
<feature type="transmembrane region" description="Helical" evidence="8">
    <location>
        <begin position="218"/>
        <end position="238"/>
    </location>
</feature>
<keyword evidence="3" id="KW-1003">Cell membrane</keyword>
<dbReference type="CDD" id="cd06173">
    <property type="entry name" value="MFS_MefA_like"/>
    <property type="match status" value="1"/>
</dbReference>
<evidence type="ECO:0000256" key="1">
    <source>
        <dbReference type="ARBA" id="ARBA00004429"/>
    </source>
</evidence>
<feature type="transmembrane region" description="Helical" evidence="8">
    <location>
        <begin position="153"/>
        <end position="170"/>
    </location>
</feature>
<keyword evidence="2" id="KW-0813">Transport</keyword>
<comment type="subcellular location">
    <subcellularLocation>
        <location evidence="1">Cell inner membrane</location>
        <topology evidence="1">Multi-pass membrane protein</topology>
    </subcellularLocation>
</comment>
<dbReference type="Proteomes" id="UP000722989">
    <property type="component" value="Unassembled WGS sequence"/>
</dbReference>
<evidence type="ECO:0000256" key="2">
    <source>
        <dbReference type="ARBA" id="ARBA00022448"/>
    </source>
</evidence>
<name>A0ABX0Y4B1_9ACTN</name>
<dbReference type="PANTHER" id="PTHR23513:SF9">
    <property type="entry name" value="ENTEROBACTIN EXPORTER ENTS"/>
    <property type="match status" value="1"/>
</dbReference>
<evidence type="ECO:0000313" key="11">
    <source>
        <dbReference type="Proteomes" id="UP000722989"/>
    </source>
</evidence>
<evidence type="ECO:0000313" key="10">
    <source>
        <dbReference type="EMBL" id="NJC72858.1"/>
    </source>
</evidence>
<feature type="transmembrane region" description="Helical" evidence="8">
    <location>
        <begin position="331"/>
        <end position="348"/>
    </location>
</feature>
<keyword evidence="6 8" id="KW-0472">Membrane</keyword>
<dbReference type="Gene3D" id="1.20.1250.20">
    <property type="entry name" value="MFS general substrate transporter like domains"/>
    <property type="match status" value="1"/>
</dbReference>
<feature type="transmembrane region" description="Helical" evidence="8">
    <location>
        <begin position="95"/>
        <end position="113"/>
    </location>
</feature>
<reference evidence="10 11" key="1">
    <citation type="submission" date="2020-03" db="EMBL/GenBank/DDBJ databases">
        <title>WGS of the type strain of Planosporangium spp.</title>
        <authorList>
            <person name="Thawai C."/>
        </authorList>
    </citation>
    <scope>NUCLEOTIDE SEQUENCE [LARGE SCALE GENOMIC DNA]</scope>
    <source>
        <strain evidence="10 11">TBRC 5610</strain>
    </source>
</reference>
<keyword evidence="4 8" id="KW-0812">Transmembrane</keyword>
<dbReference type="PANTHER" id="PTHR23513">
    <property type="entry name" value="INTEGRAL MEMBRANE EFFLUX PROTEIN-RELATED"/>
    <property type="match status" value="1"/>
</dbReference>
<gene>
    <name evidence="10" type="ORF">HC031_24515</name>
</gene>